<dbReference type="SMART" id="SM00179">
    <property type="entry name" value="EGF_CA"/>
    <property type="match status" value="1"/>
</dbReference>
<feature type="disulfide bond" evidence="5">
    <location>
        <begin position="73"/>
        <end position="82"/>
    </location>
</feature>
<dbReference type="AlphaFoldDB" id="A0A6A4VSE4"/>
<keyword evidence="4 5" id="KW-1015">Disulfide bond</keyword>
<dbReference type="SUPFAM" id="SSF57196">
    <property type="entry name" value="EGF/Laminin"/>
    <property type="match status" value="2"/>
</dbReference>
<feature type="signal peptide" evidence="8">
    <location>
        <begin position="1"/>
        <end position="26"/>
    </location>
</feature>
<dbReference type="PANTHER" id="PTHR24049">
    <property type="entry name" value="CRUMBS FAMILY MEMBER"/>
    <property type="match status" value="1"/>
</dbReference>
<dbReference type="InterPro" id="IPR000742">
    <property type="entry name" value="EGF"/>
</dbReference>
<dbReference type="PANTHER" id="PTHR24049:SF22">
    <property type="entry name" value="DROSOPHILA CRUMBS HOMOLOG"/>
    <property type="match status" value="1"/>
</dbReference>
<proteinExistence type="predicted"/>
<dbReference type="InterPro" id="IPR000152">
    <property type="entry name" value="EGF-type_Asp/Asn_hydroxyl_site"/>
</dbReference>
<dbReference type="PROSITE" id="PS50026">
    <property type="entry name" value="EGF_3"/>
    <property type="match status" value="2"/>
</dbReference>
<dbReference type="PROSITE" id="PS00022">
    <property type="entry name" value="EGF_1"/>
    <property type="match status" value="1"/>
</dbReference>
<feature type="domain" description="EGF-like" evidence="9">
    <location>
        <begin position="135"/>
        <end position="175"/>
    </location>
</feature>
<dbReference type="GO" id="GO:0005886">
    <property type="term" value="C:plasma membrane"/>
    <property type="evidence" value="ECO:0007669"/>
    <property type="project" value="TreeGrafter"/>
</dbReference>
<feature type="domain" description="EGF-like" evidence="9">
    <location>
        <begin position="35"/>
        <end position="83"/>
    </location>
</feature>
<evidence type="ECO:0000256" key="3">
    <source>
        <dbReference type="ARBA" id="ARBA00022737"/>
    </source>
</evidence>
<accession>A0A6A4VSE4</accession>
<evidence type="ECO:0000313" key="10">
    <source>
        <dbReference type="EMBL" id="KAF0292221.1"/>
    </source>
</evidence>
<dbReference type="CDD" id="cd00054">
    <property type="entry name" value="EGF_CA"/>
    <property type="match status" value="2"/>
</dbReference>
<dbReference type="InterPro" id="IPR018097">
    <property type="entry name" value="EGF_Ca-bd_CS"/>
</dbReference>
<evidence type="ECO:0000259" key="9">
    <source>
        <dbReference type="PROSITE" id="PS50026"/>
    </source>
</evidence>
<feature type="coiled-coil region" evidence="6">
    <location>
        <begin position="228"/>
        <end position="258"/>
    </location>
</feature>
<dbReference type="EMBL" id="VIIS01001829">
    <property type="protein sequence ID" value="KAF0292221.1"/>
    <property type="molecule type" value="Genomic_DNA"/>
</dbReference>
<dbReference type="GO" id="GO:0005509">
    <property type="term" value="F:calcium ion binding"/>
    <property type="evidence" value="ECO:0007669"/>
    <property type="project" value="InterPro"/>
</dbReference>
<dbReference type="SMART" id="SM00181">
    <property type="entry name" value="EGF"/>
    <property type="match status" value="3"/>
</dbReference>
<keyword evidence="11" id="KW-1185">Reference proteome</keyword>
<gene>
    <name evidence="10" type="primary">crb_0</name>
    <name evidence="10" type="ORF">FJT64_009789</name>
</gene>
<dbReference type="InterPro" id="IPR051022">
    <property type="entry name" value="Notch_Cell-Fate_Det"/>
</dbReference>
<dbReference type="Pfam" id="PF07645">
    <property type="entry name" value="EGF_CA"/>
    <property type="match status" value="1"/>
</dbReference>
<evidence type="ECO:0000256" key="8">
    <source>
        <dbReference type="SAM" id="SignalP"/>
    </source>
</evidence>
<evidence type="ECO:0000256" key="7">
    <source>
        <dbReference type="SAM" id="MobiDB-lite"/>
    </source>
</evidence>
<dbReference type="PROSITE" id="PS01187">
    <property type="entry name" value="EGF_CA"/>
    <property type="match status" value="1"/>
</dbReference>
<organism evidence="10 11">
    <name type="scientific">Amphibalanus amphitrite</name>
    <name type="common">Striped barnacle</name>
    <name type="synonym">Balanus amphitrite</name>
    <dbReference type="NCBI Taxonomy" id="1232801"/>
    <lineage>
        <taxon>Eukaryota</taxon>
        <taxon>Metazoa</taxon>
        <taxon>Ecdysozoa</taxon>
        <taxon>Arthropoda</taxon>
        <taxon>Crustacea</taxon>
        <taxon>Multicrustacea</taxon>
        <taxon>Cirripedia</taxon>
        <taxon>Thoracica</taxon>
        <taxon>Thoracicalcarea</taxon>
        <taxon>Balanomorpha</taxon>
        <taxon>Balanoidea</taxon>
        <taxon>Balanidae</taxon>
        <taxon>Amphibalaninae</taxon>
        <taxon>Amphibalanus</taxon>
    </lineage>
</organism>
<evidence type="ECO:0000256" key="4">
    <source>
        <dbReference type="ARBA" id="ARBA00023157"/>
    </source>
</evidence>
<keyword evidence="6" id="KW-0175">Coiled coil</keyword>
<comment type="caution">
    <text evidence="10">The sequence shown here is derived from an EMBL/GenBank/DDBJ whole genome shotgun (WGS) entry which is preliminary data.</text>
</comment>
<name>A0A6A4VSE4_AMPAM</name>
<feature type="chain" id="PRO_5025426042" evidence="8">
    <location>
        <begin position="27"/>
        <end position="452"/>
    </location>
</feature>
<evidence type="ECO:0000313" key="11">
    <source>
        <dbReference type="Proteomes" id="UP000440578"/>
    </source>
</evidence>
<dbReference type="GO" id="GO:0032991">
    <property type="term" value="C:protein-containing complex"/>
    <property type="evidence" value="ECO:0007669"/>
    <property type="project" value="TreeGrafter"/>
</dbReference>
<evidence type="ECO:0000256" key="6">
    <source>
        <dbReference type="SAM" id="Coils"/>
    </source>
</evidence>
<evidence type="ECO:0000256" key="2">
    <source>
        <dbReference type="ARBA" id="ARBA00022729"/>
    </source>
</evidence>
<dbReference type="GO" id="GO:0007157">
    <property type="term" value="P:heterophilic cell-cell adhesion via plasma membrane cell adhesion molecules"/>
    <property type="evidence" value="ECO:0007669"/>
    <property type="project" value="TreeGrafter"/>
</dbReference>
<comment type="caution">
    <text evidence="5">Lacks conserved residue(s) required for the propagation of feature annotation.</text>
</comment>
<reference evidence="10 11" key="1">
    <citation type="submission" date="2019-07" db="EMBL/GenBank/DDBJ databases">
        <title>Draft genome assembly of a fouling barnacle, Amphibalanus amphitrite (Darwin, 1854): The first reference genome for Thecostraca.</title>
        <authorList>
            <person name="Kim W."/>
        </authorList>
    </citation>
    <scope>NUCLEOTIDE SEQUENCE [LARGE SCALE GENOMIC DNA]</scope>
    <source>
        <strain evidence="10">SNU_AA5</strain>
        <tissue evidence="10">Soma without cirri and trophi</tissue>
    </source>
</reference>
<dbReference type="InterPro" id="IPR049883">
    <property type="entry name" value="NOTCH1_EGF-like"/>
</dbReference>
<feature type="region of interest" description="Disordered" evidence="7">
    <location>
        <begin position="400"/>
        <end position="452"/>
    </location>
</feature>
<dbReference type="Proteomes" id="UP000440578">
    <property type="component" value="Unassembled WGS sequence"/>
</dbReference>
<keyword evidence="2 8" id="KW-0732">Signal</keyword>
<evidence type="ECO:0000256" key="5">
    <source>
        <dbReference type="PROSITE-ProRule" id="PRU00076"/>
    </source>
</evidence>
<dbReference type="PROSITE" id="PS00010">
    <property type="entry name" value="ASX_HYDROXYL"/>
    <property type="match status" value="1"/>
</dbReference>
<dbReference type="Gene3D" id="2.10.25.10">
    <property type="entry name" value="Laminin"/>
    <property type="match status" value="2"/>
</dbReference>
<feature type="compositionally biased region" description="Basic and acidic residues" evidence="7">
    <location>
        <begin position="400"/>
        <end position="429"/>
    </location>
</feature>
<keyword evidence="3" id="KW-0677">Repeat</keyword>
<sequence length="452" mass="50007">MLSCNMISRLWIVMTIAINSAYIVSGEPRRYPRRLSRSCEARNVDNPCQNGGRCHVTVSAGDAAEPALVTCRCTPAWTGVTCELERDPCTDGSAVCGPGWSCVRNSSNTAAGYDCGCGVRSGWQRLADGLPRCVDIDECALLAPACFNGGQCRNRAGSYECLCRPVDGQRGILRVGQNVSSAAEALTDSSLEEALRRPAAAVRALVGPVVGRARAALLRLRLTEAARAERQEAALAAAEAAERQLRQIQEEVSRRAGKRRAAERRLWQLLDATESVARRGAETQRAARQQLARQEAAQARLDAERRRRRQLRQNEAAAAANHAAARASLLRRIQSARQQAVAQSRALTEARRQADNAEEKARKAAEVLRLERLELRRLEQTERQKLLDLQRHGVERLKAAVREAEHEERRAQEAEDERQRAEHQARPEPEPPSVPPLPPVYRDVKTGVRVRV</sequence>
<evidence type="ECO:0000256" key="1">
    <source>
        <dbReference type="ARBA" id="ARBA00022536"/>
    </source>
</evidence>
<feature type="compositionally biased region" description="Pro residues" evidence="7">
    <location>
        <begin position="430"/>
        <end position="439"/>
    </location>
</feature>
<feature type="region of interest" description="Disordered" evidence="7">
    <location>
        <begin position="291"/>
        <end position="319"/>
    </location>
</feature>
<feature type="compositionally biased region" description="Low complexity" evidence="7">
    <location>
        <begin position="291"/>
        <end position="300"/>
    </location>
</feature>
<dbReference type="InterPro" id="IPR001881">
    <property type="entry name" value="EGF-like_Ca-bd_dom"/>
</dbReference>
<protein>
    <submittedName>
        <fullName evidence="10">Protein crumbs</fullName>
    </submittedName>
</protein>
<keyword evidence="1 5" id="KW-0245">EGF-like domain</keyword>
<dbReference type="GO" id="GO:0045197">
    <property type="term" value="P:establishment or maintenance of epithelial cell apical/basal polarity"/>
    <property type="evidence" value="ECO:0007669"/>
    <property type="project" value="TreeGrafter"/>
</dbReference>
<dbReference type="OrthoDB" id="446173at2759"/>